<sequence>MRESLRPWLESGLEYAYVPGGLTVEAQPDRVQAIPSAQAAVSATRSGDTPPLQTQPQARRSQGRPSSAQPQSAPPSPSGLSDRAAANFPAPWSTFLRFTKPDARVVMTYMELGLDLGGQSDPRRRSVLKNLQAHLKWPPGTINFWPAAALVDGALQPDTSMFWRGWELWHTPHVVCFGDEALKVILPDADIRAVTHLLENVIVHKLPPINRLVDMLPHEQQMAVDAIVNIRL</sequence>
<dbReference type="RefSeq" id="WP_338668813.1">
    <property type="nucleotide sequence ID" value="NZ_CP146609.1"/>
</dbReference>
<organism evidence="2 3">
    <name type="scientific">Pseudodesulfovibrio methanolicus</name>
    <dbReference type="NCBI Taxonomy" id="3126690"/>
    <lineage>
        <taxon>Bacteria</taxon>
        <taxon>Pseudomonadati</taxon>
        <taxon>Thermodesulfobacteriota</taxon>
        <taxon>Desulfovibrionia</taxon>
        <taxon>Desulfovibrionales</taxon>
        <taxon>Desulfovibrionaceae</taxon>
    </lineage>
</organism>
<dbReference type="Proteomes" id="UP001385389">
    <property type="component" value="Chromosome"/>
</dbReference>
<feature type="compositionally biased region" description="Low complexity" evidence="1">
    <location>
        <begin position="55"/>
        <end position="71"/>
    </location>
</feature>
<name>A0ABZ2IYI7_9BACT</name>
<evidence type="ECO:0000313" key="2">
    <source>
        <dbReference type="EMBL" id="WWX23098.1"/>
    </source>
</evidence>
<dbReference type="EMBL" id="CP146609">
    <property type="protein sequence ID" value="WWX23098.1"/>
    <property type="molecule type" value="Genomic_DNA"/>
</dbReference>
<evidence type="ECO:0000256" key="1">
    <source>
        <dbReference type="SAM" id="MobiDB-lite"/>
    </source>
</evidence>
<keyword evidence="3" id="KW-1185">Reference proteome</keyword>
<accession>A0ABZ2IYI7</accession>
<reference evidence="2 3" key="1">
    <citation type="submission" date="2024-03" db="EMBL/GenBank/DDBJ databases">
        <title>Phenotype and Genome Characterization of a Sulfate-Reducing Bacterium Pseudodesulfovibrio sp. strain 5S69, isolated from Petroleum Reservoir in Tatarstan (Russia).</title>
        <authorList>
            <person name="Bidzhieva S.K."/>
            <person name="Kadnikov V."/>
            <person name="Tourova T.P."/>
            <person name="Samigullina S.R."/>
            <person name="Sokolova D.S."/>
            <person name="Poltaraus A.B."/>
            <person name="Avtukh A.N."/>
            <person name="Tereshina V.M."/>
            <person name="Mardanov A.V."/>
            <person name="Nazina T.N."/>
        </authorList>
    </citation>
    <scope>NUCLEOTIDE SEQUENCE [LARGE SCALE GENOMIC DNA]</scope>
    <source>
        <strain evidence="2 3">5S69</strain>
    </source>
</reference>
<protein>
    <submittedName>
        <fullName evidence="2">Uncharacterized protein</fullName>
    </submittedName>
</protein>
<evidence type="ECO:0000313" key="3">
    <source>
        <dbReference type="Proteomes" id="UP001385389"/>
    </source>
</evidence>
<feature type="compositionally biased region" description="Polar residues" evidence="1">
    <location>
        <begin position="39"/>
        <end position="54"/>
    </location>
</feature>
<proteinExistence type="predicted"/>
<gene>
    <name evidence="2" type="ORF">V8V93_02585</name>
</gene>
<feature type="region of interest" description="Disordered" evidence="1">
    <location>
        <begin position="35"/>
        <end position="84"/>
    </location>
</feature>